<organism evidence="5 6">
    <name type="scientific">Ornithinimicrobium tianjinense</name>
    <dbReference type="NCBI Taxonomy" id="1195761"/>
    <lineage>
        <taxon>Bacteria</taxon>
        <taxon>Bacillati</taxon>
        <taxon>Actinomycetota</taxon>
        <taxon>Actinomycetes</taxon>
        <taxon>Micrococcales</taxon>
        <taxon>Ornithinimicrobiaceae</taxon>
        <taxon>Ornithinimicrobium</taxon>
    </lineage>
</organism>
<dbReference type="Pfam" id="PF16321">
    <property type="entry name" value="Ribosom_S30AE_C"/>
    <property type="match status" value="1"/>
</dbReference>
<comment type="caution">
    <text evidence="5">The sequence shown here is derived from an EMBL/GenBank/DDBJ whole genome shotgun (WGS) entry which is preliminary data.</text>
</comment>
<dbReference type="CDD" id="cd00552">
    <property type="entry name" value="RaiA"/>
    <property type="match status" value="1"/>
</dbReference>
<keyword evidence="2 3" id="KW-0810">Translation regulation</keyword>
<comment type="similarity">
    <text evidence="3">Belongs to the HPF/YfiA ribosome-associated protein family. Long HPF subfamily.</text>
</comment>
<dbReference type="InterPro" id="IPR032528">
    <property type="entry name" value="Ribosom_S30AE_C"/>
</dbReference>
<dbReference type="GO" id="GO:0045900">
    <property type="term" value="P:negative regulation of translational elongation"/>
    <property type="evidence" value="ECO:0007669"/>
    <property type="project" value="TreeGrafter"/>
</dbReference>
<gene>
    <name evidence="3" type="primary">hpf</name>
    <name evidence="5" type="ORF">GCM10011366_08690</name>
</gene>
<dbReference type="FunFam" id="3.30.505.50:FF:000002">
    <property type="entry name" value="Ribosome hibernation promoting factor"/>
    <property type="match status" value="1"/>
</dbReference>
<dbReference type="GO" id="GO:0022627">
    <property type="term" value="C:cytosolic small ribosomal subunit"/>
    <property type="evidence" value="ECO:0007669"/>
    <property type="project" value="TreeGrafter"/>
</dbReference>
<dbReference type="InterPro" id="IPR050574">
    <property type="entry name" value="HPF/YfiA_ribosome-assoc"/>
</dbReference>
<evidence type="ECO:0000256" key="2">
    <source>
        <dbReference type="ARBA" id="ARBA00022845"/>
    </source>
</evidence>
<dbReference type="HAMAP" id="MF_00839">
    <property type="entry name" value="HPF"/>
    <property type="match status" value="1"/>
</dbReference>
<dbReference type="SUPFAM" id="SSF69754">
    <property type="entry name" value="Ribosome binding protein Y (YfiA homologue)"/>
    <property type="match status" value="1"/>
</dbReference>
<dbReference type="InterPro" id="IPR036567">
    <property type="entry name" value="RHF-like"/>
</dbReference>
<sequence>MEDYMELIVTGRKKDVSDRFRRHLEEKLSKIPQLAPRVRRTEVVLTHEANPRQAKESERCEITCYVQRTVVRAEAAADEEYAALDLAMTKLTERLRRLHDKRRVSHTGKHRPASVAEATFGLPTEPLAAGEEPVQPPAPSSEEALDAALDTRGNSPIEIREKTHPSSPMTVGQALSRMELVGHDFFLFHDVDTDRPSVVYRRRGWSYGVVRLDLDAEDAYEVHESDEEAYAS</sequence>
<evidence type="ECO:0000256" key="3">
    <source>
        <dbReference type="HAMAP-Rule" id="MF_00839"/>
    </source>
</evidence>
<dbReference type="Proteomes" id="UP000605670">
    <property type="component" value="Unassembled WGS sequence"/>
</dbReference>
<protein>
    <recommendedName>
        <fullName evidence="3">Ribosome hibernation promoting factor</fullName>
        <shortName evidence="3">HPF</shortName>
    </recommendedName>
</protein>
<dbReference type="GO" id="GO:0043024">
    <property type="term" value="F:ribosomal small subunit binding"/>
    <property type="evidence" value="ECO:0007669"/>
    <property type="project" value="TreeGrafter"/>
</dbReference>
<dbReference type="Pfam" id="PF02482">
    <property type="entry name" value="Ribosomal_S30AE"/>
    <property type="match status" value="1"/>
</dbReference>
<name>A0A917BI24_9MICO</name>
<evidence type="ECO:0000313" key="6">
    <source>
        <dbReference type="Proteomes" id="UP000605670"/>
    </source>
</evidence>
<evidence type="ECO:0000313" key="5">
    <source>
        <dbReference type="EMBL" id="GGF43096.1"/>
    </source>
</evidence>
<dbReference type="AlphaFoldDB" id="A0A917BI24"/>
<dbReference type="PANTHER" id="PTHR33231:SF1">
    <property type="entry name" value="30S RIBOSOMAL PROTEIN"/>
    <property type="match status" value="1"/>
</dbReference>
<comment type="function">
    <text evidence="3">Required for dimerization of active 70S ribosomes into 100S ribosomes in stationary phase; 100S ribosomes are translationally inactive and sometimes present during exponential growth.</text>
</comment>
<dbReference type="EMBL" id="BMEM01000001">
    <property type="protein sequence ID" value="GGF43096.1"/>
    <property type="molecule type" value="Genomic_DNA"/>
</dbReference>
<evidence type="ECO:0000259" key="4">
    <source>
        <dbReference type="Pfam" id="PF16321"/>
    </source>
</evidence>
<keyword evidence="6" id="KW-1185">Reference proteome</keyword>
<dbReference type="Gene3D" id="3.30.505.50">
    <property type="entry name" value="Sigma 54 modulation/S30EA ribosomal protein, C-terminal domain"/>
    <property type="match status" value="1"/>
</dbReference>
<dbReference type="NCBIfam" id="TIGR00741">
    <property type="entry name" value="yfiA"/>
    <property type="match status" value="1"/>
</dbReference>
<dbReference type="InterPro" id="IPR038416">
    <property type="entry name" value="Ribosom_S30AE_C_sf"/>
</dbReference>
<reference evidence="5" key="1">
    <citation type="journal article" date="2014" name="Int. J. Syst. Evol. Microbiol.">
        <title>Complete genome sequence of Corynebacterium casei LMG S-19264T (=DSM 44701T), isolated from a smear-ripened cheese.</title>
        <authorList>
            <consortium name="US DOE Joint Genome Institute (JGI-PGF)"/>
            <person name="Walter F."/>
            <person name="Albersmeier A."/>
            <person name="Kalinowski J."/>
            <person name="Ruckert C."/>
        </authorList>
    </citation>
    <scope>NUCLEOTIDE SEQUENCE</scope>
    <source>
        <strain evidence="5">CGMCC 1.12160</strain>
    </source>
</reference>
<dbReference type="InterPro" id="IPR034694">
    <property type="entry name" value="HPF_long/plastid"/>
</dbReference>
<dbReference type="Gene3D" id="3.30.160.100">
    <property type="entry name" value="Ribosome hibernation promotion factor-like"/>
    <property type="match status" value="1"/>
</dbReference>
<keyword evidence="1 3" id="KW-0963">Cytoplasm</keyword>
<evidence type="ECO:0000256" key="1">
    <source>
        <dbReference type="ARBA" id="ARBA00022490"/>
    </source>
</evidence>
<reference evidence="5" key="2">
    <citation type="submission" date="2020-09" db="EMBL/GenBank/DDBJ databases">
        <authorList>
            <person name="Sun Q."/>
            <person name="Zhou Y."/>
        </authorList>
    </citation>
    <scope>NUCLEOTIDE SEQUENCE</scope>
    <source>
        <strain evidence="5">CGMCC 1.12160</strain>
    </source>
</reference>
<proteinExistence type="inferred from homology"/>
<accession>A0A917BI24</accession>
<dbReference type="InterPro" id="IPR003489">
    <property type="entry name" value="RHF/RaiA"/>
</dbReference>
<dbReference type="PANTHER" id="PTHR33231">
    <property type="entry name" value="30S RIBOSOMAL PROTEIN"/>
    <property type="match status" value="1"/>
</dbReference>
<comment type="subcellular location">
    <subcellularLocation>
        <location evidence="3">Cytoplasm</location>
    </subcellularLocation>
</comment>
<feature type="domain" description="Sigma 54 modulation/S30EA ribosomal protein C-terminal" evidence="4">
    <location>
        <begin position="159"/>
        <end position="209"/>
    </location>
</feature>
<comment type="subunit">
    <text evidence="3">Interacts with 100S ribosomes.</text>
</comment>